<keyword evidence="7" id="KW-0175">Coiled coil</keyword>
<dbReference type="InterPro" id="IPR000719">
    <property type="entry name" value="Prot_kinase_dom"/>
</dbReference>
<keyword evidence="5 6" id="KW-0238">DNA-binding</keyword>
<dbReference type="RefSeq" id="WP_160754266.1">
    <property type="nucleotide sequence ID" value="NZ_WTYA01000013.1"/>
</dbReference>
<dbReference type="InterPro" id="IPR008271">
    <property type="entry name" value="Ser/Thr_kinase_AS"/>
</dbReference>
<dbReference type="GO" id="GO:0000160">
    <property type="term" value="P:phosphorelay signal transduction system"/>
    <property type="evidence" value="ECO:0007669"/>
    <property type="project" value="InterPro"/>
</dbReference>
<evidence type="ECO:0000256" key="6">
    <source>
        <dbReference type="PROSITE-ProRule" id="PRU01091"/>
    </source>
</evidence>
<dbReference type="SUPFAM" id="SSF56112">
    <property type="entry name" value="Protein kinase-like (PK-like)"/>
    <property type="match status" value="1"/>
</dbReference>
<dbReference type="Gene3D" id="1.10.510.10">
    <property type="entry name" value="Transferase(Phosphotransferase) domain 1"/>
    <property type="match status" value="1"/>
</dbReference>
<dbReference type="SMART" id="SM00862">
    <property type="entry name" value="Trans_reg_C"/>
    <property type="match status" value="1"/>
</dbReference>
<dbReference type="Gene3D" id="1.25.40.10">
    <property type="entry name" value="Tetratricopeptide repeat domain"/>
    <property type="match status" value="1"/>
</dbReference>
<dbReference type="PANTHER" id="PTHR43289">
    <property type="entry name" value="MITOGEN-ACTIVATED PROTEIN KINASE KINASE KINASE 20-RELATED"/>
    <property type="match status" value="1"/>
</dbReference>
<evidence type="ECO:0000256" key="1">
    <source>
        <dbReference type="ARBA" id="ARBA00022679"/>
    </source>
</evidence>
<dbReference type="InterPro" id="IPR001867">
    <property type="entry name" value="OmpR/PhoB-type_DNA-bd"/>
</dbReference>
<feature type="domain" description="OmpR/PhoB-type" evidence="9">
    <location>
        <begin position="12"/>
        <end position="107"/>
    </location>
</feature>
<evidence type="ECO:0000256" key="5">
    <source>
        <dbReference type="ARBA" id="ARBA00023125"/>
    </source>
</evidence>
<keyword evidence="4" id="KW-0067">ATP-binding</keyword>
<dbReference type="Proteomes" id="UP000439780">
    <property type="component" value="Unassembled WGS sequence"/>
</dbReference>
<dbReference type="EMBL" id="WTYA01000013">
    <property type="protein sequence ID" value="MXP29967.1"/>
    <property type="molecule type" value="Genomic_DNA"/>
</dbReference>
<keyword evidence="3" id="KW-0418">Kinase</keyword>
<dbReference type="Pfam" id="PF00069">
    <property type="entry name" value="Pkinase"/>
    <property type="match status" value="1"/>
</dbReference>
<dbReference type="PROSITE" id="PS51755">
    <property type="entry name" value="OMPR_PHOB"/>
    <property type="match status" value="1"/>
</dbReference>
<keyword evidence="2" id="KW-0547">Nucleotide-binding</keyword>
<evidence type="ECO:0000259" key="9">
    <source>
        <dbReference type="PROSITE" id="PS51755"/>
    </source>
</evidence>
<keyword evidence="1" id="KW-0808">Transferase</keyword>
<dbReference type="AlphaFoldDB" id="A0A845AKM6"/>
<sequence>MTTQSGSYLRSRLVWSISGIELDEASWRLRVHGQNVDIERKPMELLLALLHRAGEVVTKEELLETAWPNVTVVASSLPTAMTKLRRALGTEAGIVETVPGLGYRIAGDVALSRIELDDRPRFAFAVGNVVPDTREWRFARNLARGDIDDVWLAQTSDGEKRVFKFAKTPGRLRQLKREAAVGKILGQLHNQGQGLVLPIDQQFEGNPAWLAFPAEGIDLENWFVRHGAELELSDRISLVAQAARALEAAHAIGVLHGDLKPSNLTIETNGNTPHVRIIDFGSSALLEHSGVLLHGITGITLPERDLIEGSSPAGSALYLAPEVIGGGTSSVRSDIYSLGLILFQLTVGDLHSPLAPGWGELVADDVLRADIAKAAALDPGERFGSAAEFADHLERIEERRADAAKERAAAEAEVELHRAAELAKARRPWVVAAVIVLVVGSIAVALTARQAITERDEARRQTAIAKSINTFLAEDLLGRGDPSKSGEASETLIDATRAAEPEIARRFRNAPLVAAHLYATLARVYAQQSDWKGARDAFGKADRAYRQGHAGTSKDAVIAKLQEAQTEALSAEKGSIGRARAIIAEQEKLLPTDPHRDPETRVWLASAIGMTELAGGDIHVALEQFGKAANLADILPEVFDQRTRNNFHQRYAFTFIRLGEGKRAEQAIHPLLASQTRLLGPANPDVLLLRMNLGQAYLFQKRYADAIKELSAVLPLMQKQLGPDHRLVQQTLAARQEAYGSMGDYVDAIGDGRALYASALRQQGMAAFRTIAGLSDLATSECRTTQLSQGLADALKAYRASLQTYGKAAPLTQGVALAVAQCLIATGRYDSALPYLIDIDTKAVGELASDPQWGANVELALGQIAAHEGNWIQASEHLRSAGPALSKPDADIFQRRAVAQLKSQVERKNLGERSKVL</sequence>
<gene>
    <name evidence="10" type="ORF">GRI58_14245</name>
</gene>
<comment type="caution">
    <text evidence="10">The sequence shown here is derived from an EMBL/GenBank/DDBJ whole genome shotgun (WGS) entry which is preliminary data.</text>
</comment>
<dbReference type="PANTHER" id="PTHR43289:SF6">
    <property type="entry name" value="SERINE_THREONINE-PROTEIN KINASE NEKL-3"/>
    <property type="match status" value="1"/>
</dbReference>
<evidence type="ECO:0000256" key="3">
    <source>
        <dbReference type="ARBA" id="ARBA00022777"/>
    </source>
</evidence>
<accession>A0A845AKM6</accession>
<dbReference type="SUPFAM" id="SSF46894">
    <property type="entry name" value="C-terminal effector domain of the bipartite response regulators"/>
    <property type="match status" value="1"/>
</dbReference>
<evidence type="ECO:0000256" key="4">
    <source>
        <dbReference type="ARBA" id="ARBA00022840"/>
    </source>
</evidence>
<dbReference type="Pfam" id="PF00486">
    <property type="entry name" value="Trans_reg_C"/>
    <property type="match status" value="1"/>
</dbReference>
<evidence type="ECO:0000259" key="8">
    <source>
        <dbReference type="PROSITE" id="PS50011"/>
    </source>
</evidence>
<organism evidence="10 11">
    <name type="scientific">Qipengyuania algicida</name>
    <dbReference type="NCBI Taxonomy" id="1836209"/>
    <lineage>
        <taxon>Bacteria</taxon>
        <taxon>Pseudomonadati</taxon>
        <taxon>Pseudomonadota</taxon>
        <taxon>Alphaproteobacteria</taxon>
        <taxon>Sphingomonadales</taxon>
        <taxon>Erythrobacteraceae</taxon>
        <taxon>Qipengyuania</taxon>
    </lineage>
</organism>
<evidence type="ECO:0000313" key="11">
    <source>
        <dbReference type="Proteomes" id="UP000439780"/>
    </source>
</evidence>
<dbReference type="Gene3D" id="1.10.10.10">
    <property type="entry name" value="Winged helix-like DNA-binding domain superfamily/Winged helix DNA-binding domain"/>
    <property type="match status" value="1"/>
</dbReference>
<feature type="domain" description="Protein kinase" evidence="8">
    <location>
        <begin position="136"/>
        <end position="430"/>
    </location>
</feature>
<feature type="DNA-binding region" description="OmpR/PhoB-type" evidence="6">
    <location>
        <begin position="12"/>
        <end position="107"/>
    </location>
</feature>
<evidence type="ECO:0000256" key="7">
    <source>
        <dbReference type="SAM" id="Coils"/>
    </source>
</evidence>
<dbReference type="InterPro" id="IPR036388">
    <property type="entry name" value="WH-like_DNA-bd_sf"/>
</dbReference>
<dbReference type="InterPro" id="IPR016032">
    <property type="entry name" value="Sig_transdc_resp-reg_C-effctor"/>
</dbReference>
<dbReference type="PROSITE" id="PS00108">
    <property type="entry name" value="PROTEIN_KINASE_ST"/>
    <property type="match status" value="1"/>
</dbReference>
<dbReference type="SUPFAM" id="SSF48452">
    <property type="entry name" value="TPR-like"/>
    <property type="match status" value="1"/>
</dbReference>
<dbReference type="InterPro" id="IPR011009">
    <property type="entry name" value="Kinase-like_dom_sf"/>
</dbReference>
<keyword evidence="11" id="KW-1185">Reference proteome</keyword>
<name>A0A845AKM6_9SPHN</name>
<evidence type="ECO:0000313" key="10">
    <source>
        <dbReference type="EMBL" id="MXP29967.1"/>
    </source>
</evidence>
<reference evidence="10 11" key="1">
    <citation type="submission" date="2019-12" db="EMBL/GenBank/DDBJ databases">
        <title>Genomic-based taxomic classification of the family Erythrobacteraceae.</title>
        <authorList>
            <person name="Xu L."/>
        </authorList>
    </citation>
    <scope>NUCLEOTIDE SEQUENCE [LARGE SCALE GENOMIC DNA]</scope>
    <source>
        <strain evidence="10 11">KEMB 9005-328</strain>
    </source>
</reference>
<dbReference type="GO" id="GO:0006355">
    <property type="term" value="P:regulation of DNA-templated transcription"/>
    <property type="evidence" value="ECO:0007669"/>
    <property type="project" value="InterPro"/>
</dbReference>
<dbReference type="SMART" id="SM00220">
    <property type="entry name" value="S_TKc"/>
    <property type="match status" value="1"/>
</dbReference>
<proteinExistence type="predicted"/>
<dbReference type="CDD" id="cd00383">
    <property type="entry name" value="trans_reg_C"/>
    <property type="match status" value="1"/>
</dbReference>
<evidence type="ECO:0000256" key="2">
    <source>
        <dbReference type="ARBA" id="ARBA00022741"/>
    </source>
</evidence>
<dbReference type="GO" id="GO:0005524">
    <property type="term" value="F:ATP binding"/>
    <property type="evidence" value="ECO:0007669"/>
    <property type="project" value="UniProtKB-KW"/>
</dbReference>
<protein>
    <submittedName>
        <fullName evidence="10">Tetratricopeptide repeat protein</fullName>
    </submittedName>
</protein>
<dbReference type="GO" id="GO:0003677">
    <property type="term" value="F:DNA binding"/>
    <property type="evidence" value="ECO:0007669"/>
    <property type="project" value="UniProtKB-UniRule"/>
</dbReference>
<dbReference type="PROSITE" id="PS50011">
    <property type="entry name" value="PROTEIN_KINASE_DOM"/>
    <property type="match status" value="1"/>
</dbReference>
<dbReference type="InterPro" id="IPR011990">
    <property type="entry name" value="TPR-like_helical_dom_sf"/>
</dbReference>
<feature type="coiled-coil region" evidence="7">
    <location>
        <begin position="386"/>
        <end position="420"/>
    </location>
</feature>
<dbReference type="GO" id="GO:0004674">
    <property type="term" value="F:protein serine/threonine kinase activity"/>
    <property type="evidence" value="ECO:0007669"/>
    <property type="project" value="TreeGrafter"/>
</dbReference>
<dbReference type="OrthoDB" id="9801841at2"/>